<reference evidence="1 2" key="1">
    <citation type="submission" date="2020-09" db="EMBL/GenBank/DDBJ databases">
        <title>De no assembly of potato wild relative species, Solanum commersonii.</title>
        <authorList>
            <person name="Cho K."/>
        </authorList>
    </citation>
    <scope>NUCLEOTIDE SEQUENCE [LARGE SCALE GENOMIC DNA]</scope>
    <source>
        <strain evidence="1">LZ3.2</strain>
        <tissue evidence="1">Leaf</tissue>
    </source>
</reference>
<organism evidence="1 2">
    <name type="scientific">Solanum commersonii</name>
    <name type="common">Commerson's wild potato</name>
    <name type="synonym">Commerson's nightshade</name>
    <dbReference type="NCBI Taxonomy" id="4109"/>
    <lineage>
        <taxon>Eukaryota</taxon>
        <taxon>Viridiplantae</taxon>
        <taxon>Streptophyta</taxon>
        <taxon>Embryophyta</taxon>
        <taxon>Tracheophyta</taxon>
        <taxon>Spermatophyta</taxon>
        <taxon>Magnoliopsida</taxon>
        <taxon>eudicotyledons</taxon>
        <taxon>Gunneridae</taxon>
        <taxon>Pentapetalae</taxon>
        <taxon>asterids</taxon>
        <taxon>lamiids</taxon>
        <taxon>Solanales</taxon>
        <taxon>Solanaceae</taxon>
        <taxon>Solanoideae</taxon>
        <taxon>Solaneae</taxon>
        <taxon>Solanum</taxon>
    </lineage>
</organism>
<dbReference type="Proteomes" id="UP000824120">
    <property type="component" value="Chromosome 10"/>
</dbReference>
<accession>A0A9J5WXQ7</accession>
<name>A0A9J5WXQ7_SOLCO</name>
<gene>
    <name evidence="1" type="ORF">H5410_051206</name>
</gene>
<dbReference type="OrthoDB" id="1303650at2759"/>
<sequence>MLNLAKGRMKEKMMMVIWIYEVFLNIGKYAGKSLDSLLPISCFLRWHTPKSNNIMEDCTPIPYPYCS</sequence>
<evidence type="ECO:0000313" key="2">
    <source>
        <dbReference type="Proteomes" id="UP000824120"/>
    </source>
</evidence>
<keyword evidence="2" id="KW-1185">Reference proteome</keyword>
<protein>
    <submittedName>
        <fullName evidence="1">Uncharacterized protein</fullName>
    </submittedName>
</protein>
<evidence type="ECO:0000313" key="1">
    <source>
        <dbReference type="EMBL" id="KAG5580579.1"/>
    </source>
</evidence>
<proteinExistence type="predicted"/>
<comment type="caution">
    <text evidence="1">The sequence shown here is derived from an EMBL/GenBank/DDBJ whole genome shotgun (WGS) entry which is preliminary data.</text>
</comment>
<dbReference type="AlphaFoldDB" id="A0A9J5WXQ7"/>
<dbReference type="EMBL" id="JACXVP010000010">
    <property type="protein sequence ID" value="KAG5580579.1"/>
    <property type="molecule type" value="Genomic_DNA"/>
</dbReference>